<dbReference type="Proteomes" id="UP000199072">
    <property type="component" value="Unassembled WGS sequence"/>
</dbReference>
<organism evidence="1 2">
    <name type="scientific">Mucilaginibacter pineti</name>
    <dbReference type="NCBI Taxonomy" id="1391627"/>
    <lineage>
        <taxon>Bacteria</taxon>
        <taxon>Pseudomonadati</taxon>
        <taxon>Bacteroidota</taxon>
        <taxon>Sphingobacteriia</taxon>
        <taxon>Sphingobacteriales</taxon>
        <taxon>Sphingobacteriaceae</taxon>
        <taxon>Mucilaginibacter</taxon>
    </lineage>
</organism>
<name>A0A1G7JVK8_9SPHI</name>
<protein>
    <submittedName>
        <fullName evidence="1">Uncharacterized protein</fullName>
    </submittedName>
</protein>
<dbReference type="AlphaFoldDB" id="A0A1G7JVK8"/>
<accession>A0A1G7JVK8</accession>
<proteinExistence type="predicted"/>
<reference evidence="1 2" key="1">
    <citation type="submission" date="2016-10" db="EMBL/GenBank/DDBJ databases">
        <authorList>
            <person name="de Groot N.N."/>
        </authorList>
    </citation>
    <scope>NUCLEOTIDE SEQUENCE [LARGE SCALE GENOMIC DNA]</scope>
    <source>
        <strain evidence="1 2">47C3B</strain>
    </source>
</reference>
<evidence type="ECO:0000313" key="1">
    <source>
        <dbReference type="EMBL" id="SDF28851.1"/>
    </source>
</evidence>
<keyword evidence="2" id="KW-1185">Reference proteome</keyword>
<dbReference type="EMBL" id="FNAI01000015">
    <property type="protein sequence ID" value="SDF28851.1"/>
    <property type="molecule type" value="Genomic_DNA"/>
</dbReference>
<evidence type="ECO:0000313" key="2">
    <source>
        <dbReference type="Proteomes" id="UP000199072"/>
    </source>
</evidence>
<gene>
    <name evidence="1" type="ORF">SAMN05216464_115128</name>
</gene>
<dbReference type="STRING" id="1391627.SAMN05216464_115128"/>
<sequence length="58" mass="6914">MTLKQLKEVIKYAGEVHVPIRHMRTAYFQHTVYIGNNCYTIREEVIKHIEKLRNKANS</sequence>